<feature type="region of interest" description="Disordered" evidence="1">
    <location>
        <begin position="1"/>
        <end position="52"/>
    </location>
</feature>
<dbReference type="RefSeq" id="XP_060427982.1">
    <property type="nucleotide sequence ID" value="XM_060565909.1"/>
</dbReference>
<gene>
    <name evidence="2" type="ORF">BDP55DRAFT_195503</name>
</gene>
<proteinExistence type="predicted"/>
<accession>A0AAJ0AIQ8</accession>
<dbReference type="AlphaFoldDB" id="A0AAJ0AIQ8"/>
<name>A0AAJ0AIQ8_9PEZI</name>
<dbReference type="GeneID" id="85450435"/>
<sequence length="75" mass="8529">MVPPSPRHYTNMSQVSTKSTNSPCRRQLKPTSRKTGLRPPCTTDSGPTPYRPPAHLLSVLELNCCRLRHDRELRC</sequence>
<comment type="caution">
    <text evidence="2">The sequence shown here is derived from an EMBL/GenBank/DDBJ whole genome shotgun (WGS) entry which is preliminary data.</text>
</comment>
<feature type="compositionally biased region" description="Polar residues" evidence="1">
    <location>
        <begin position="8"/>
        <end position="25"/>
    </location>
</feature>
<organism evidence="2 3">
    <name type="scientific">Colletotrichum godetiae</name>
    <dbReference type="NCBI Taxonomy" id="1209918"/>
    <lineage>
        <taxon>Eukaryota</taxon>
        <taxon>Fungi</taxon>
        <taxon>Dikarya</taxon>
        <taxon>Ascomycota</taxon>
        <taxon>Pezizomycotina</taxon>
        <taxon>Sordariomycetes</taxon>
        <taxon>Hypocreomycetidae</taxon>
        <taxon>Glomerellales</taxon>
        <taxon>Glomerellaceae</taxon>
        <taxon>Colletotrichum</taxon>
        <taxon>Colletotrichum acutatum species complex</taxon>
    </lineage>
</organism>
<dbReference type="Proteomes" id="UP001224890">
    <property type="component" value="Unassembled WGS sequence"/>
</dbReference>
<feature type="compositionally biased region" description="Basic residues" evidence="1">
    <location>
        <begin position="26"/>
        <end position="36"/>
    </location>
</feature>
<reference evidence="2" key="1">
    <citation type="submission" date="2021-06" db="EMBL/GenBank/DDBJ databases">
        <title>Comparative genomics, transcriptomics and evolutionary studies reveal genomic signatures of adaptation to plant cell wall in hemibiotrophic fungi.</title>
        <authorList>
            <consortium name="DOE Joint Genome Institute"/>
            <person name="Baroncelli R."/>
            <person name="Diaz J.F."/>
            <person name="Benocci T."/>
            <person name="Peng M."/>
            <person name="Battaglia E."/>
            <person name="Haridas S."/>
            <person name="Andreopoulos W."/>
            <person name="Labutti K."/>
            <person name="Pangilinan J."/>
            <person name="Floch G.L."/>
            <person name="Makela M.R."/>
            <person name="Henrissat B."/>
            <person name="Grigoriev I.V."/>
            <person name="Crouch J.A."/>
            <person name="De Vries R.P."/>
            <person name="Sukno S.A."/>
            <person name="Thon M.R."/>
        </authorList>
    </citation>
    <scope>NUCLEOTIDE SEQUENCE</scope>
    <source>
        <strain evidence="2">CBS 193.32</strain>
    </source>
</reference>
<evidence type="ECO:0000313" key="3">
    <source>
        <dbReference type="Proteomes" id="UP001224890"/>
    </source>
</evidence>
<protein>
    <submittedName>
        <fullName evidence="2">Uncharacterized protein</fullName>
    </submittedName>
</protein>
<keyword evidence="3" id="KW-1185">Reference proteome</keyword>
<evidence type="ECO:0000313" key="2">
    <source>
        <dbReference type="EMBL" id="KAK1673979.1"/>
    </source>
</evidence>
<dbReference type="EMBL" id="JAHMHR010000028">
    <property type="protein sequence ID" value="KAK1673979.1"/>
    <property type="molecule type" value="Genomic_DNA"/>
</dbReference>
<evidence type="ECO:0000256" key="1">
    <source>
        <dbReference type="SAM" id="MobiDB-lite"/>
    </source>
</evidence>